<dbReference type="InterPro" id="IPR019480">
    <property type="entry name" value="Dihydroorotate_DH_Fe-S-bd"/>
</dbReference>
<dbReference type="PROSITE" id="PS51384">
    <property type="entry name" value="FAD_FR"/>
    <property type="match status" value="1"/>
</dbReference>
<dbReference type="SUPFAM" id="SSF46548">
    <property type="entry name" value="alpha-helical ferredoxin"/>
    <property type="match status" value="1"/>
</dbReference>
<dbReference type="GO" id="GO:0051536">
    <property type="term" value="F:iron-sulfur cluster binding"/>
    <property type="evidence" value="ECO:0007669"/>
    <property type="project" value="InterPro"/>
</dbReference>
<dbReference type="eggNOG" id="COG0493">
    <property type="taxonomic scope" value="Bacteria"/>
</dbReference>
<gene>
    <name evidence="2" type="primary">gltA</name>
    <name evidence="2" type="ORF">HMPREF0663_12216</name>
</gene>
<dbReference type="InterPro" id="IPR017938">
    <property type="entry name" value="Riboflavin_synthase-like_b-brl"/>
</dbReference>
<dbReference type="InterPro" id="IPR028261">
    <property type="entry name" value="DPD_II"/>
</dbReference>
<reference evidence="2" key="1">
    <citation type="submission" date="2011-01" db="EMBL/GenBank/DDBJ databases">
        <authorList>
            <person name="Muzny D."/>
            <person name="Qin X."/>
            <person name="Buhay C."/>
            <person name="Dugan-Rocha S."/>
            <person name="Ding Y."/>
            <person name="Chen G."/>
            <person name="Hawes A."/>
            <person name="Holder M."/>
            <person name="Jhangiani S."/>
            <person name="Johnson A."/>
            <person name="Khan Z."/>
            <person name="Li Z."/>
            <person name="Liu W."/>
            <person name="Liu X."/>
            <person name="Perez L."/>
            <person name="Shen H."/>
            <person name="Wang Q."/>
            <person name="Watt J."/>
            <person name="Xi L."/>
            <person name="Xin Y."/>
            <person name="Zhou J."/>
            <person name="Deng J."/>
            <person name="Jiang H."/>
            <person name="Liu Y."/>
            <person name="Qu J."/>
            <person name="Song X.-Z."/>
            <person name="Zhang L."/>
            <person name="Villasana D."/>
            <person name="Johnson A."/>
            <person name="Liu J."/>
            <person name="Liyanage D."/>
            <person name="Lorensuhewa L."/>
            <person name="Robinson T."/>
            <person name="Song A."/>
            <person name="Song B.-B."/>
            <person name="Dinh H."/>
            <person name="Thornton R."/>
            <person name="Coyle M."/>
            <person name="Francisco L."/>
            <person name="Jackson L."/>
            <person name="Javaid M."/>
            <person name="Korchina V."/>
            <person name="Kovar C."/>
            <person name="Mata R."/>
            <person name="Mathew T."/>
            <person name="Ngo R."/>
            <person name="Nguyen L."/>
            <person name="Nguyen N."/>
            <person name="Okwuonu G."/>
            <person name="Ongeri F."/>
            <person name="Pham C."/>
            <person name="Simmons D."/>
            <person name="Wilczek-Boney K."/>
            <person name="Hale W."/>
            <person name="Jakkamsetti A."/>
            <person name="Pham P."/>
            <person name="Ruth R."/>
            <person name="San Lucas F."/>
            <person name="Warren J."/>
            <person name="Zhang J."/>
            <person name="Zhao Z."/>
            <person name="Zhou C."/>
            <person name="Zhu D."/>
            <person name="Lee S."/>
            <person name="Bess C."/>
            <person name="Blankenburg K."/>
            <person name="Forbes L."/>
            <person name="Fu Q."/>
            <person name="Gubbala S."/>
            <person name="Hirani K."/>
            <person name="Jayaseelan J.C."/>
            <person name="Lara F."/>
            <person name="Munidasa M."/>
            <person name="Palculict T."/>
            <person name="Patil S."/>
            <person name="Pu L.-L."/>
            <person name="Saada N."/>
            <person name="Tang L."/>
            <person name="Weissenberger G."/>
            <person name="Zhu Y."/>
            <person name="Hemphill L."/>
            <person name="Shang Y."/>
            <person name="Youmans B."/>
            <person name="Ayvaz T."/>
            <person name="Ross M."/>
            <person name="Santibanez J."/>
            <person name="Aqrawi P."/>
            <person name="Gross S."/>
            <person name="Joshi V."/>
            <person name="Fowler G."/>
            <person name="Nazareth L."/>
            <person name="Reid J."/>
            <person name="Worley K."/>
            <person name="Petrosino J."/>
            <person name="Highlander S."/>
            <person name="Gibbs R."/>
        </authorList>
    </citation>
    <scope>NUCLEOTIDE SEQUENCE [LARGE SCALE GENOMIC DNA]</scope>
    <source>
        <strain evidence="2">ATCC 33269</strain>
    </source>
</reference>
<protein>
    <submittedName>
        <fullName evidence="2">Glutamate synthase (NADPH), homotetrameric</fullName>
        <ecNumber evidence="2">1.4.1.13</ecNumber>
    </submittedName>
</protein>
<dbReference type="NCBIfam" id="TIGR01316">
    <property type="entry name" value="gltA"/>
    <property type="match status" value="1"/>
</dbReference>
<evidence type="ECO:0000259" key="1">
    <source>
        <dbReference type="PROSITE" id="PS51384"/>
    </source>
</evidence>
<dbReference type="Pfam" id="PF10418">
    <property type="entry name" value="DHODB_Fe-S_bind"/>
    <property type="match status" value="1"/>
</dbReference>
<dbReference type="Gene3D" id="3.40.50.80">
    <property type="entry name" value="Nucleotide-binding domain of ferredoxin-NADP reductase (FNR) module"/>
    <property type="match status" value="1"/>
</dbReference>
<dbReference type="Gene3D" id="1.10.1060.10">
    <property type="entry name" value="Alpha-helical ferredoxin"/>
    <property type="match status" value="1"/>
</dbReference>
<dbReference type="InterPro" id="IPR009051">
    <property type="entry name" value="Helical_ferredxn"/>
</dbReference>
<name>E7RSE8_9BACT</name>
<dbReference type="EC" id="1.4.1.13" evidence="2"/>
<dbReference type="SUPFAM" id="SSF63380">
    <property type="entry name" value="Riboflavin synthase domain-like"/>
    <property type="match status" value="1"/>
</dbReference>
<dbReference type="PRINTS" id="PR00419">
    <property type="entry name" value="ADXRDTASE"/>
</dbReference>
<dbReference type="GO" id="GO:0004355">
    <property type="term" value="F:glutamate synthase (NADPH) activity"/>
    <property type="evidence" value="ECO:0007669"/>
    <property type="project" value="UniProtKB-EC"/>
</dbReference>
<accession>E7RSE8</accession>
<dbReference type="eggNOG" id="COG0543">
    <property type="taxonomic scope" value="Bacteria"/>
</dbReference>
<sequence length="787" mass="85913">MNKIARKEQFSEKVFLFEIEAPPIAKSRKAGNFVIVRVGEKGERIPLTIANANIEKGTITLVVQKVGLSSIKLCNLNKGDYVTDVVGPLGNPTHIEDFGTVVCAGGGVGVAPMLPIIKALKAAGNRVLSVLAGRSKDLIILEDEVRNNSDETIIMTDDGSYGEKGVVTIGIEKLINQEHIDKVFAIGPPVMMKFCCLLTQKYNIPTDVSLNTIMVDGTGMCGACRLTIGGKTKFVCIDGPEFDGTLVDWDEMFKRMGTFKKVEREELERYEEHLNITSSIASGIEEYQISMDEKPVDDTIEMLTDRNSQWRKDLRSSMKPKERVIIKRVIMPELEPTYRATTRLEEVNKGLTKEMALMEAKRCLDCAKPTCVEGCPVNINIPSFIKNIERGQFLAAAKVLKDTSALPAVCGRVCPQEKQCESRCIHLKMNDPAVAIGYLERFAADYERESGNISLPEIAPANGIKIAVIGSGPSGLSFAGDMAKRGYDVYVFEALHEIGGVLKYGIPEFRLPNRIVDVEIENLQKMGVHFQTDCIIGKTISVEELKEKEFKGVFVGSGAGLPNFMGIPGENSINILSSNEYLTRVNLMDAANPSTDTPINIGKKVLVVGGGNTAMDSCRTAKRLGADVTLVYRRSEVEMPARIEEVKHAKEEGIKFLTLHNPIEYLADEDGAVKAAVLQEMRLGEPDASGRRSPEPILGSTKTIDFDQVIIAVGVSPNPLVPKSIKGLELGRRNTIVVNEQMQSSIKNIYAGGDIVRGGATVILAMGDGRRAALNMHSSLSSTTICK</sequence>
<dbReference type="EMBL" id="AEPE02000006">
    <property type="protein sequence ID" value="EFZ36149.1"/>
    <property type="molecule type" value="Genomic_DNA"/>
</dbReference>
<keyword evidence="3" id="KW-1185">Reference proteome</keyword>
<dbReference type="Gene3D" id="3.50.50.60">
    <property type="entry name" value="FAD/NAD(P)-binding domain"/>
    <property type="match status" value="2"/>
</dbReference>
<proteinExistence type="predicted"/>
<evidence type="ECO:0000313" key="3">
    <source>
        <dbReference type="Proteomes" id="UP000005580"/>
    </source>
</evidence>
<dbReference type="NCBIfam" id="NF004862">
    <property type="entry name" value="PRK06222.1"/>
    <property type="match status" value="1"/>
</dbReference>
<dbReference type="PANTHER" id="PTHR42783:SF3">
    <property type="entry name" value="GLUTAMATE SYNTHASE [NADPH] SMALL CHAIN-RELATED"/>
    <property type="match status" value="1"/>
</dbReference>
<dbReference type="Pfam" id="PF14691">
    <property type="entry name" value="Fer4_20"/>
    <property type="match status" value="1"/>
</dbReference>
<dbReference type="InterPro" id="IPR006004">
    <property type="entry name" value="SudA-like"/>
</dbReference>
<organism evidence="2 3">
    <name type="scientific">Hoylesella oralis ATCC 33269</name>
    <dbReference type="NCBI Taxonomy" id="873533"/>
    <lineage>
        <taxon>Bacteria</taxon>
        <taxon>Pseudomonadati</taxon>
        <taxon>Bacteroidota</taxon>
        <taxon>Bacteroidia</taxon>
        <taxon>Bacteroidales</taxon>
        <taxon>Prevotellaceae</taxon>
        <taxon>Hoylesella</taxon>
    </lineage>
</organism>
<dbReference type="Gene3D" id="2.40.30.10">
    <property type="entry name" value="Translation factors"/>
    <property type="match status" value="1"/>
</dbReference>
<dbReference type="NCBIfam" id="NF009414">
    <property type="entry name" value="PRK12778.1"/>
    <property type="match status" value="1"/>
</dbReference>
<dbReference type="InterPro" id="IPR023753">
    <property type="entry name" value="FAD/NAD-binding_dom"/>
</dbReference>
<dbReference type="RefSeq" id="WP_004370440.1">
    <property type="nucleotide sequence ID" value="NZ_GL833119.1"/>
</dbReference>
<dbReference type="CDD" id="cd06219">
    <property type="entry name" value="DHOD_e_trans_like1"/>
    <property type="match status" value="1"/>
</dbReference>
<dbReference type="Proteomes" id="UP000005580">
    <property type="component" value="Unassembled WGS sequence"/>
</dbReference>
<dbReference type="STRING" id="28134.SAMN05444288_2186"/>
<dbReference type="PANTHER" id="PTHR42783">
    <property type="entry name" value="GLUTAMATE SYNTHASE [NADPH] SMALL CHAIN"/>
    <property type="match status" value="1"/>
</dbReference>
<feature type="domain" description="FAD-binding FR-type" evidence="1">
    <location>
        <begin position="1"/>
        <end position="95"/>
    </location>
</feature>
<dbReference type="SUPFAM" id="SSF52343">
    <property type="entry name" value="Ferredoxin reductase-like, C-terminal NADP-linked domain"/>
    <property type="match status" value="1"/>
</dbReference>
<dbReference type="Pfam" id="PF07992">
    <property type="entry name" value="Pyr_redox_2"/>
    <property type="match status" value="1"/>
</dbReference>
<dbReference type="InterPro" id="IPR039261">
    <property type="entry name" value="FNR_nucleotide-bd"/>
</dbReference>
<evidence type="ECO:0000313" key="2">
    <source>
        <dbReference type="EMBL" id="EFZ36149.1"/>
    </source>
</evidence>
<comment type="caution">
    <text evidence="2">The sequence shown here is derived from an EMBL/GenBank/DDBJ whole genome shotgun (WGS) entry which is preliminary data.</text>
</comment>
<dbReference type="AlphaFoldDB" id="E7RSE8"/>
<dbReference type="SUPFAM" id="SSF51971">
    <property type="entry name" value="Nucleotide-binding domain"/>
    <property type="match status" value="1"/>
</dbReference>
<keyword evidence="2" id="KW-0560">Oxidoreductase</keyword>
<dbReference type="InterPro" id="IPR036188">
    <property type="entry name" value="FAD/NAD-bd_sf"/>
</dbReference>
<dbReference type="InterPro" id="IPR017927">
    <property type="entry name" value="FAD-bd_FR_type"/>
</dbReference>
<dbReference type="HOGENOM" id="CLU_011095_1_0_10"/>